<dbReference type="EMBL" id="CP076135">
    <property type="protein sequence ID" value="QWG17667.1"/>
    <property type="molecule type" value="Genomic_DNA"/>
</dbReference>
<dbReference type="RefSeq" id="WP_215613302.1">
    <property type="nucleotide sequence ID" value="NZ_CP076135.1"/>
</dbReference>
<dbReference type="AlphaFoldDB" id="A0A975RR95"/>
<dbReference type="KEGG" id="bsei:KMZ68_22325"/>
<accession>A0A975RR95</accession>
<dbReference type="Pfam" id="PF20102">
    <property type="entry name" value="DUF6492"/>
    <property type="match status" value="1"/>
</dbReference>
<reference evidence="2" key="1">
    <citation type="submission" date="2021-06" db="EMBL/GenBank/DDBJ databases">
        <title>Bradyrhizobium sp. S2-11-2 Genome sequencing.</title>
        <authorList>
            <person name="Jin L."/>
        </authorList>
    </citation>
    <scope>NUCLEOTIDE SEQUENCE</scope>
    <source>
        <strain evidence="2">S2-11-2</strain>
    </source>
</reference>
<organism evidence="2 3">
    <name type="scientific">Bradyrhizobium sediminis</name>
    <dbReference type="NCBI Taxonomy" id="2840469"/>
    <lineage>
        <taxon>Bacteria</taxon>
        <taxon>Pseudomonadati</taxon>
        <taxon>Pseudomonadota</taxon>
        <taxon>Alphaproteobacteria</taxon>
        <taxon>Hyphomicrobiales</taxon>
        <taxon>Nitrobacteraceae</taxon>
        <taxon>Bradyrhizobium</taxon>
    </lineage>
</organism>
<gene>
    <name evidence="2" type="ORF">KMZ68_22325</name>
</gene>
<dbReference type="Proteomes" id="UP000680805">
    <property type="component" value="Chromosome"/>
</dbReference>
<evidence type="ECO:0000313" key="3">
    <source>
        <dbReference type="Proteomes" id="UP000680805"/>
    </source>
</evidence>
<dbReference type="InterPro" id="IPR045499">
    <property type="entry name" value="DUF6492"/>
</dbReference>
<sequence length="476" mass="54158">MARAWLSFKGSFSMSRDGITPRRSRHNRLNLTGRSHHAATPLLRLAATAANSKNVSNADTSHRPAVPELPGAGRSHRETIGSFMRSRALLDPSMLRDRHCNIRSTPRDAAATDRAMVTARKLTSFDTPQGPVALSAPILLLRCPRIPGLNAKRPARVLNVTAREKHAMNHVALLTPTYGRDLELCTLLCESVDRHVKSFSKHYLLVPDCDLSLFSHFESERRIVLPSSKFLPKWLRPLPRIIQRKRRQYWWSFRTMPVSGWHVQQYLKIAATTSLPHHRYCILDSDIVFFRDFELSRFEYPNAIPLLNMRDEVTSDQFRHSRWVETSHELLGLPTPPLPASDFIGHIMFWDKETTQAMAARIEAVTNLHWVEALSQTREFSEYMLYGYFVENDAGFSARHTRTPRTQCVSYWDDPKLSRDELNQLLRRAGKDDVAFSVASFSGTPVETIRAAVEENAAVQTHRTATIEPKGLAALC</sequence>
<feature type="region of interest" description="Disordered" evidence="1">
    <location>
        <begin position="54"/>
        <end position="76"/>
    </location>
</feature>
<evidence type="ECO:0000256" key="1">
    <source>
        <dbReference type="SAM" id="MobiDB-lite"/>
    </source>
</evidence>
<protein>
    <submittedName>
        <fullName evidence="2">Uncharacterized protein</fullName>
    </submittedName>
</protein>
<proteinExistence type="predicted"/>
<name>A0A975RR95_9BRAD</name>
<evidence type="ECO:0000313" key="2">
    <source>
        <dbReference type="EMBL" id="QWG17667.1"/>
    </source>
</evidence>